<keyword evidence="2" id="KW-1185">Reference proteome</keyword>
<dbReference type="Proteomes" id="UP001596457">
    <property type="component" value="Unassembled WGS sequence"/>
</dbReference>
<protein>
    <submittedName>
        <fullName evidence="1">Uncharacterized protein</fullName>
    </submittedName>
</protein>
<proteinExistence type="predicted"/>
<evidence type="ECO:0000313" key="2">
    <source>
        <dbReference type="Proteomes" id="UP001596457"/>
    </source>
</evidence>
<evidence type="ECO:0000313" key="1">
    <source>
        <dbReference type="EMBL" id="MFC7459795.1"/>
    </source>
</evidence>
<reference evidence="2" key="1">
    <citation type="journal article" date="2019" name="Int. J. Syst. Evol. Microbiol.">
        <title>The Global Catalogue of Microorganisms (GCM) 10K type strain sequencing project: providing services to taxonomists for standard genome sequencing and annotation.</title>
        <authorList>
            <consortium name="The Broad Institute Genomics Platform"/>
            <consortium name="The Broad Institute Genome Sequencing Center for Infectious Disease"/>
            <person name="Wu L."/>
            <person name="Ma J."/>
        </authorList>
    </citation>
    <scope>NUCLEOTIDE SEQUENCE [LARGE SCALE GENOMIC DNA]</scope>
    <source>
        <strain evidence="2">CCUG 53903</strain>
    </source>
</reference>
<gene>
    <name evidence="1" type="ORF">ACFQU0_05055</name>
</gene>
<name>A0ABW2S931_9BURK</name>
<dbReference type="EMBL" id="JBHTBZ010000012">
    <property type="protein sequence ID" value="MFC7459795.1"/>
    <property type="molecule type" value="Genomic_DNA"/>
</dbReference>
<organism evidence="1 2">
    <name type="scientific">Hydrogenophaga defluvii</name>
    <dbReference type="NCBI Taxonomy" id="249410"/>
    <lineage>
        <taxon>Bacteria</taxon>
        <taxon>Pseudomonadati</taxon>
        <taxon>Pseudomonadota</taxon>
        <taxon>Betaproteobacteria</taxon>
        <taxon>Burkholderiales</taxon>
        <taxon>Comamonadaceae</taxon>
        <taxon>Hydrogenophaga</taxon>
    </lineage>
</organism>
<comment type="caution">
    <text evidence="1">The sequence shown here is derived from an EMBL/GenBank/DDBJ whole genome shotgun (WGS) entry which is preliminary data.</text>
</comment>
<dbReference type="InterPro" id="IPR016893">
    <property type="entry name" value="UCP028589"/>
</dbReference>
<dbReference type="PIRSF" id="PIRSF028589">
    <property type="entry name" value="UCP028589"/>
    <property type="match status" value="1"/>
</dbReference>
<sequence length="246" mass="25744">MLTSRIFRPVMNAGVVYARALNAAVPMQSIGGIEELVLNIEEDTIKQADYSRGGGGTRAQVKRVKSVGMAAKLQDLNMVNLARAVFGSASAVAASTVTGEAVTAYKGGLIRLAHIQPTTVVVKQASTVIAPAGNYEVRPEGIFVLDDAADIDDADALTVDYAFGGYDLIQALTGAAPILEMAYAGVNEAADGAPSVVDLFRVQMGATKGFGLIDKEFGTLDIEGEVLLDPTKSGAGVSRFFRVQMV</sequence>
<dbReference type="RefSeq" id="WP_382199039.1">
    <property type="nucleotide sequence ID" value="NZ_JBHTBZ010000012.1"/>
</dbReference>
<accession>A0ABW2S931</accession>